<comment type="caution">
    <text evidence="11">The sequence shown here is derived from an EMBL/GenBank/DDBJ whole genome shotgun (WGS) entry which is preliminary data.</text>
</comment>
<keyword evidence="7 10" id="KW-0472">Membrane</keyword>
<keyword evidence="2" id="KW-1003">Cell membrane</keyword>
<dbReference type="AlphaFoldDB" id="A0A834HWE8"/>
<comment type="subcellular location">
    <subcellularLocation>
        <location evidence="1 10">Cell membrane</location>
        <topology evidence="1 10">Multi-pass membrane protein</topology>
    </subcellularLocation>
</comment>
<evidence type="ECO:0000256" key="1">
    <source>
        <dbReference type="ARBA" id="ARBA00004651"/>
    </source>
</evidence>
<dbReference type="GO" id="GO:0004984">
    <property type="term" value="F:olfactory receptor activity"/>
    <property type="evidence" value="ECO:0007669"/>
    <property type="project" value="InterPro"/>
</dbReference>
<name>A0A834HWE8_RHYFE</name>
<dbReference type="Pfam" id="PF02949">
    <property type="entry name" value="7tm_6"/>
    <property type="match status" value="1"/>
</dbReference>
<feature type="transmembrane region" description="Helical" evidence="10">
    <location>
        <begin position="163"/>
        <end position="183"/>
    </location>
</feature>
<evidence type="ECO:0000256" key="9">
    <source>
        <dbReference type="ARBA" id="ARBA00023224"/>
    </source>
</evidence>
<sequence>MPLNYADISYVSMGDRGDFFDFYKKFAKFYFLARPDTTSYPTLYRILTPFMICFMCSPFISELIQMATGGSGEFSGDMLTFSVFLIHAIGTSRLLGYLWMKQDYEDIIEFIRRPSFDFNVFNYSSLSMLARNDDEQSVILRHPIDKLKDTTYKNTNDFCSKSLIFFAGYVHVNALISYTQNWFQPTYEKFNPKLNRTSIYRDYVYLLWYPFDTSVSDGYYLLGFFYQPICFCSLMCPFICIYILDTSFILYLKGQADVLAEAITYVDRNVDETVSYFQIMKLKEIRLVKCINELQAIYKCTSMVNDLSAYPMLMQVFFSSVVSCGMMYRVDTVNTPGEYFVLYSTISVCCMLIFLMCWYYQEVTLSIMDIELKVIELDWLAYTHSLRTAVLFTITRLQYPFYFMMGHWTPINIGTFIGMAKMSYSCYMLVKSTTETEI</sequence>
<keyword evidence="8 10" id="KW-0675">Receptor</keyword>
<gene>
    <name evidence="11" type="ORF">GWI33_020480</name>
</gene>
<evidence type="ECO:0000256" key="4">
    <source>
        <dbReference type="ARBA" id="ARBA00022692"/>
    </source>
</evidence>
<evidence type="ECO:0000256" key="2">
    <source>
        <dbReference type="ARBA" id="ARBA00022475"/>
    </source>
</evidence>
<comment type="similarity">
    <text evidence="10">Belongs to the insect chemoreceptor superfamily. Heteromeric odorant receptor channel (TC 1.A.69) family.</text>
</comment>
<evidence type="ECO:0000256" key="7">
    <source>
        <dbReference type="ARBA" id="ARBA00023136"/>
    </source>
</evidence>
<keyword evidence="12" id="KW-1185">Reference proteome</keyword>
<protein>
    <recommendedName>
        <fullName evidence="10">Odorant receptor</fullName>
    </recommendedName>
</protein>
<dbReference type="OrthoDB" id="6744089at2759"/>
<proteinExistence type="inferred from homology"/>
<evidence type="ECO:0000256" key="10">
    <source>
        <dbReference type="RuleBase" id="RU351113"/>
    </source>
</evidence>
<dbReference type="GO" id="GO:0005549">
    <property type="term" value="F:odorant binding"/>
    <property type="evidence" value="ECO:0007669"/>
    <property type="project" value="InterPro"/>
</dbReference>
<evidence type="ECO:0000256" key="3">
    <source>
        <dbReference type="ARBA" id="ARBA00022606"/>
    </source>
</evidence>
<organism evidence="11 12">
    <name type="scientific">Rhynchophorus ferrugineus</name>
    <name type="common">Red palm weevil</name>
    <name type="synonym">Curculio ferrugineus</name>
    <dbReference type="NCBI Taxonomy" id="354439"/>
    <lineage>
        <taxon>Eukaryota</taxon>
        <taxon>Metazoa</taxon>
        <taxon>Ecdysozoa</taxon>
        <taxon>Arthropoda</taxon>
        <taxon>Hexapoda</taxon>
        <taxon>Insecta</taxon>
        <taxon>Pterygota</taxon>
        <taxon>Neoptera</taxon>
        <taxon>Endopterygota</taxon>
        <taxon>Coleoptera</taxon>
        <taxon>Polyphaga</taxon>
        <taxon>Cucujiformia</taxon>
        <taxon>Curculionidae</taxon>
        <taxon>Dryophthorinae</taxon>
        <taxon>Rhynchophorus</taxon>
    </lineage>
</organism>
<keyword evidence="5 10" id="KW-0552">Olfaction</keyword>
<evidence type="ECO:0000256" key="8">
    <source>
        <dbReference type="ARBA" id="ARBA00023170"/>
    </source>
</evidence>
<accession>A0A834HWE8</accession>
<evidence type="ECO:0000313" key="12">
    <source>
        <dbReference type="Proteomes" id="UP000625711"/>
    </source>
</evidence>
<evidence type="ECO:0000256" key="5">
    <source>
        <dbReference type="ARBA" id="ARBA00022725"/>
    </source>
</evidence>
<feature type="transmembrane region" description="Helical" evidence="10">
    <location>
        <begin position="340"/>
        <end position="360"/>
    </location>
</feature>
<dbReference type="GO" id="GO:0005886">
    <property type="term" value="C:plasma membrane"/>
    <property type="evidence" value="ECO:0007669"/>
    <property type="project" value="UniProtKB-SubCell"/>
</dbReference>
<dbReference type="PANTHER" id="PTHR21137:SF35">
    <property type="entry name" value="ODORANT RECEPTOR 19A-RELATED"/>
    <property type="match status" value="1"/>
</dbReference>
<dbReference type="PANTHER" id="PTHR21137">
    <property type="entry name" value="ODORANT RECEPTOR"/>
    <property type="match status" value="1"/>
</dbReference>
<dbReference type="EMBL" id="JAACXV010014559">
    <property type="protein sequence ID" value="KAF7266200.1"/>
    <property type="molecule type" value="Genomic_DNA"/>
</dbReference>
<keyword evidence="9 10" id="KW-0807">Transducer</keyword>
<evidence type="ECO:0000256" key="6">
    <source>
        <dbReference type="ARBA" id="ARBA00022989"/>
    </source>
</evidence>
<feature type="transmembrane region" description="Helical" evidence="10">
    <location>
        <begin position="42"/>
        <end position="61"/>
    </location>
</feature>
<keyword evidence="4 10" id="KW-0812">Transmembrane</keyword>
<comment type="caution">
    <text evidence="10">Lacks conserved residue(s) required for the propagation of feature annotation.</text>
</comment>
<feature type="transmembrane region" description="Helical" evidence="10">
    <location>
        <begin position="81"/>
        <end position="100"/>
    </location>
</feature>
<dbReference type="InterPro" id="IPR004117">
    <property type="entry name" value="7tm6_olfct_rcpt"/>
</dbReference>
<reference evidence="11" key="1">
    <citation type="submission" date="2020-08" db="EMBL/GenBank/DDBJ databases">
        <title>Genome sequencing and assembly of the red palm weevil Rhynchophorus ferrugineus.</title>
        <authorList>
            <person name="Dias G.B."/>
            <person name="Bergman C.M."/>
            <person name="Manee M."/>
        </authorList>
    </citation>
    <scope>NUCLEOTIDE SEQUENCE</scope>
    <source>
        <strain evidence="11">AA-2017</strain>
        <tissue evidence="11">Whole larva</tissue>
    </source>
</reference>
<dbReference type="GO" id="GO:0007165">
    <property type="term" value="P:signal transduction"/>
    <property type="evidence" value="ECO:0007669"/>
    <property type="project" value="UniProtKB-KW"/>
</dbReference>
<keyword evidence="6 10" id="KW-1133">Transmembrane helix</keyword>
<feature type="transmembrane region" description="Helical" evidence="10">
    <location>
        <begin position="307"/>
        <end position="328"/>
    </location>
</feature>
<feature type="transmembrane region" description="Helical" evidence="10">
    <location>
        <begin position="219"/>
        <end position="244"/>
    </location>
</feature>
<evidence type="ECO:0000313" key="11">
    <source>
        <dbReference type="EMBL" id="KAF7266200.1"/>
    </source>
</evidence>
<dbReference type="Proteomes" id="UP000625711">
    <property type="component" value="Unassembled WGS sequence"/>
</dbReference>
<keyword evidence="3 10" id="KW-0716">Sensory transduction</keyword>